<evidence type="ECO:0000256" key="3">
    <source>
        <dbReference type="ARBA" id="ARBA00022737"/>
    </source>
</evidence>
<evidence type="ECO:0000256" key="7">
    <source>
        <dbReference type="SAM" id="MobiDB-lite"/>
    </source>
</evidence>
<gene>
    <name evidence="9" type="ORF">OH76DRAFT_764801</name>
</gene>
<keyword evidence="4 6" id="KW-0694">RNA-binding</keyword>
<dbReference type="InterPro" id="IPR012677">
    <property type="entry name" value="Nucleotide-bd_a/b_plait_sf"/>
</dbReference>
<dbReference type="PANTHER" id="PTHR23003">
    <property type="entry name" value="RNA RECOGNITION MOTIF RRM DOMAIN CONTAINING PROTEIN"/>
    <property type="match status" value="1"/>
</dbReference>
<evidence type="ECO:0000256" key="1">
    <source>
        <dbReference type="ARBA" id="ARBA00004123"/>
    </source>
</evidence>
<dbReference type="GO" id="GO:0006397">
    <property type="term" value="P:mRNA processing"/>
    <property type="evidence" value="ECO:0007669"/>
    <property type="project" value="UniProtKB-KW"/>
</dbReference>
<dbReference type="AlphaFoldDB" id="A0A371DT91"/>
<dbReference type="STRING" id="139420.A0A371DT91"/>
<dbReference type="InterPro" id="IPR035979">
    <property type="entry name" value="RBD_domain_sf"/>
</dbReference>
<keyword evidence="3" id="KW-0677">Repeat</keyword>
<evidence type="ECO:0000313" key="10">
    <source>
        <dbReference type="Proteomes" id="UP000256964"/>
    </source>
</evidence>
<feature type="domain" description="RRM" evidence="8">
    <location>
        <begin position="103"/>
        <end position="177"/>
    </location>
</feature>
<dbReference type="OrthoDB" id="1099063at2759"/>
<dbReference type="PANTHER" id="PTHR23003:SF62">
    <property type="entry name" value="SERINE_ARGININE (SR)-TYPE SHUTTLING MRNA BINDING PROTEIN NPL3"/>
    <property type="match status" value="1"/>
</dbReference>
<dbReference type="EMBL" id="KZ857382">
    <property type="protein sequence ID" value="RDX55725.1"/>
    <property type="molecule type" value="Genomic_DNA"/>
</dbReference>
<name>A0A371DT91_9APHY</name>
<evidence type="ECO:0000256" key="4">
    <source>
        <dbReference type="ARBA" id="ARBA00022884"/>
    </source>
</evidence>
<comment type="subcellular location">
    <subcellularLocation>
        <location evidence="1">Nucleus</location>
    </subcellularLocation>
</comment>
<protein>
    <recommendedName>
        <fullName evidence="8">RRM domain-containing protein</fullName>
    </recommendedName>
</protein>
<dbReference type="CDD" id="cd12339">
    <property type="entry name" value="RRM2_SRSF1_4_like"/>
    <property type="match status" value="1"/>
</dbReference>
<evidence type="ECO:0000256" key="2">
    <source>
        <dbReference type="ARBA" id="ARBA00022664"/>
    </source>
</evidence>
<accession>A0A371DT91</accession>
<dbReference type="Gene3D" id="3.30.70.330">
    <property type="match status" value="2"/>
</dbReference>
<dbReference type="GO" id="GO:0003729">
    <property type="term" value="F:mRNA binding"/>
    <property type="evidence" value="ECO:0007669"/>
    <property type="project" value="TreeGrafter"/>
</dbReference>
<keyword evidence="2" id="KW-0507">mRNA processing</keyword>
<dbReference type="InterPro" id="IPR000504">
    <property type="entry name" value="RRM_dom"/>
</dbReference>
<reference evidence="9 10" key="1">
    <citation type="journal article" date="2018" name="Biotechnol. Biofuels">
        <title>Integrative visual omics of the white-rot fungus Polyporus brumalis exposes the biotechnological potential of its oxidative enzymes for delignifying raw plant biomass.</title>
        <authorList>
            <person name="Miyauchi S."/>
            <person name="Rancon A."/>
            <person name="Drula E."/>
            <person name="Hage H."/>
            <person name="Chaduli D."/>
            <person name="Favel A."/>
            <person name="Grisel S."/>
            <person name="Henrissat B."/>
            <person name="Herpoel-Gimbert I."/>
            <person name="Ruiz-Duenas F.J."/>
            <person name="Chevret D."/>
            <person name="Hainaut M."/>
            <person name="Lin J."/>
            <person name="Wang M."/>
            <person name="Pangilinan J."/>
            <person name="Lipzen A."/>
            <person name="Lesage-Meessen L."/>
            <person name="Navarro D."/>
            <person name="Riley R."/>
            <person name="Grigoriev I.V."/>
            <person name="Zhou S."/>
            <person name="Raouche S."/>
            <person name="Rosso M.N."/>
        </authorList>
    </citation>
    <scope>NUCLEOTIDE SEQUENCE [LARGE SCALE GENOMIC DNA]</scope>
    <source>
        <strain evidence="9 10">BRFM 1820</strain>
    </source>
</reference>
<keyword evidence="10" id="KW-1185">Reference proteome</keyword>
<dbReference type="Pfam" id="PF00076">
    <property type="entry name" value="RRM_1"/>
    <property type="match status" value="2"/>
</dbReference>
<dbReference type="GO" id="GO:0005634">
    <property type="term" value="C:nucleus"/>
    <property type="evidence" value="ECO:0007669"/>
    <property type="project" value="UniProtKB-SubCell"/>
</dbReference>
<dbReference type="Proteomes" id="UP000256964">
    <property type="component" value="Unassembled WGS sequence"/>
</dbReference>
<evidence type="ECO:0000256" key="6">
    <source>
        <dbReference type="PROSITE-ProRule" id="PRU00176"/>
    </source>
</evidence>
<dbReference type="PROSITE" id="PS50102">
    <property type="entry name" value="RRM"/>
    <property type="match status" value="2"/>
</dbReference>
<keyword evidence="5" id="KW-0539">Nucleus</keyword>
<dbReference type="SMART" id="SM00360">
    <property type="entry name" value="RRM"/>
    <property type="match status" value="2"/>
</dbReference>
<dbReference type="InterPro" id="IPR050374">
    <property type="entry name" value="RRT5_SRSF_SR"/>
</dbReference>
<feature type="compositionally biased region" description="Basic and acidic residues" evidence="7">
    <location>
        <begin position="182"/>
        <end position="192"/>
    </location>
</feature>
<feature type="compositionally biased region" description="Basic residues" evidence="7">
    <location>
        <begin position="208"/>
        <end position="220"/>
    </location>
</feature>
<organism evidence="9 10">
    <name type="scientific">Lentinus brumalis</name>
    <dbReference type="NCBI Taxonomy" id="2498619"/>
    <lineage>
        <taxon>Eukaryota</taxon>
        <taxon>Fungi</taxon>
        <taxon>Dikarya</taxon>
        <taxon>Basidiomycota</taxon>
        <taxon>Agaricomycotina</taxon>
        <taxon>Agaricomycetes</taxon>
        <taxon>Polyporales</taxon>
        <taxon>Polyporaceae</taxon>
        <taxon>Lentinus</taxon>
    </lineage>
</organism>
<evidence type="ECO:0000259" key="8">
    <source>
        <dbReference type="PROSITE" id="PS50102"/>
    </source>
</evidence>
<evidence type="ECO:0000256" key="5">
    <source>
        <dbReference type="ARBA" id="ARBA00023242"/>
    </source>
</evidence>
<dbReference type="SUPFAM" id="SSF54928">
    <property type="entry name" value="RNA-binding domain, RBD"/>
    <property type="match status" value="1"/>
</dbReference>
<feature type="region of interest" description="Disordered" evidence="7">
    <location>
        <begin position="178"/>
        <end position="230"/>
    </location>
</feature>
<dbReference type="GO" id="GO:0005737">
    <property type="term" value="C:cytoplasm"/>
    <property type="evidence" value="ECO:0007669"/>
    <property type="project" value="TreeGrafter"/>
</dbReference>
<proteinExistence type="predicted"/>
<sequence>MDSARVYLGGLSDKVSANDIHKYLSIYGRISEVKLRPGFGFVQFESEKDALDVVHTYSTRQFLGEDVSVQIARPERHTREESAPIATPIKEAQASDGGSKMKYAVCVKGLNPRTCWQELKDFGRVLGGDVAFCDITRDTRTQGFLNYTREEDAERAARELDGRELLGHVVRLNRHYPTGTGRWERTRNERSRSPSRRSSTNSVDQSKRRGHQSRPQQHKPSRSDGDWRDRPYCSSYYEDSAYDRHPYRGHYDHYYRDRARVADYPEPLLLPRRESHPNVPLLLPRPEHAIPMLIPRRDPASPMLIPRQDPPSPTGIPRLHPASPTTPLLNARSEPVTPLLVPEPQSAPTQQEPVTPLLVPLPEFGMPVIGFQLEPDTTGPVLRPSSDLRPPVSLPPKPEFTLTHVLPTEGAYTPL</sequence>
<feature type="domain" description="RRM" evidence="8">
    <location>
        <begin position="4"/>
        <end position="74"/>
    </location>
</feature>
<evidence type="ECO:0000313" key="9">
    <source>
        <dbReference type="EMBL" id="RDX55725.1"/>
    </source>
</evidence>
<feature type="compositionally biased region" description="Basic and acidic residues" evidence="7">
    <location>
        <begin position="221"/>
        <end position="230"/>
    </location>
</feature>